<evidence type="ECO:0000256" key="4">
    <source>
        <dbReference type="ARBA" id="ARBA00022692"/>
    </source>
</evidence>
<accession>A0A0R2QA19</accession>
<feature type="transmembrane region" description="Helical" evidence="7">
    <location>
        <begin position="284"/>
        <end position="310"/>
    </location>
</feature>
<feature type="transmembrane region" description="Helical" evidence="7">
    <location>
        <begin position="12"/>
        <end position="32"/>
    </location>
</feature>
<feature type="transmembrane region" description="Helical" evidence="7">
    <location>
        <begin position="136"/>
        <end position="162"/>
    </location>
</feature>
<dbReference type="AlphaFoldDB" id="A0A0R2QA19"/>
<keyword evidence="3" id="KW-1003">Cell membrane</keyword>
<keyword evidence="5 7" id="KW-1133">Transmembrane helix</keyword>
<dbReference type="GO" id="GO:0005886">
    <property type="term" value="C:plasma membrane"/>
    <property type="evidence" value="ECO:0007669"/>
    <property type="project" value="UniProtKB-SubCell"/>
</dbReference>
<dbReference type="InterPro" id="IPR000515">
    <property type="entry name" value="MetI-like"/>
</dbReference>
<organism evidence="9 10">
    <name type="scientific">Acidimicrobiia bacterium BACL6 MAG-120924-bin43</name>
    <dbReference type="NCBI Taxonomy" id="1655583"/>
    <lineage>
        <taxon>Bacteria</taxon>
        <taxon>Bacillati</taxon>
        <taxon>Actinomycetota</taxon>
        <taxon>Acidimicrobiia</taxon>
        <taxon>acIV cluster</taxon>
    </lineage>
</organism>
<dbReference type="PROSITE" id="PS50928">
    <property type="entry name" value="ABC_TM1"/>
    <property type="match status" value="1"/>
</dbReference>
<dbReference type="GO" id="GO:0055085">
    <property type="term" value="P:transmembrane transport"/>
    <property type="evidence" value="ECO:0007669"/>
    <property type="project" value="InterPro"/>
</dbReference>
<protein>
    <submittedName>
        <fullName evidence="9">Peptide ABC transporter permease</fullName>
    </submittedName>
</protein>
<comment type="similarity">
    <text evidence="7">Belongs to the binding-protein-dependent transport system permease family.</text>
</comment>
<reference evidence="9 10" key="1">
    <citation type="submission" date="2015-10" db="EMBL/GenBank/DDBJ databases">
        <title>Metagenome-Assembled Genomes uncover a global brackish microbiome.</title>
        <authorList>
            <person name="Hugerth L.W."/>
            <person name="Larsson J."/>
            <person name="Alneberg J."/>
            <person name="Lindh M.V."/>
            <person name="Legrand C."/>
            <person name="Pinhassi J."/>
            <person name="Andersson A.F."/>
        </authorList>
    </citation>
    <scope>NUCLEOTIDE SEQUENCE [LARGE SCALE GENOMIC DNA]</scope>
    <source>
        <strain evidence="9">BACL6 MAG-120924-bin43</strain>
    </source>
</reference>
<evidence type="ECO:0000259" key="8">
    <source>
        <dbReference type="PROSITE" id="PS50928"/>
    </source>
</evidence>
<name>A0A0R2QA19_9ACTN</name>
<dbReference type="EMBL" id="LIBJ01000183">
    <property type="protein sequence ID" value="KRO47209.1"/>
    <property type="molecule type" value="Genomic_DNA"/>
</dbReference>
<sequence length="319" mass="34551">MSIFKFVLRRLAFGLGALIAISAAIFFVTQGLPADPAKTILGRDATPENLEALRAILGLDRPLLSQYFGWLTDVVRGDFGTSFTTQMSVSTYLGPRFGNSLFIMLIGTIVSIPISLLLGGYMALKRDSLFDSSSSFATLVFAALPEFVMGTGLIVIFATTVFQWFPAVVFLDEGAAPWSDPMGVVLPITTLVLGCIPYVSRTMRASMVEVLESDYIEMARLKGVSERNVLLRHAFPNALGPVFQVSALNIAYLVGGAVIVERLFNYPGVGSALTDAIRVRDLPVIQFLSLLIGSVYVLTNLIADVATVLVTPRLRTTLK</sequence>
<dbReference type="CDD" id="cd06261">
    <property type="entry name" value="TM_PBP2"/>
    <property type="match status" value="1"/>
</dbReference>
<proteinExistence type="inferred from homology"/>
<dbReference type="Proteomes" id="UP000051017">
    <property type="component" value="Unassembled WGS sequence"/>
</dbReference>
<comment type="caution">
    <text evidence="9">The sequence shown here is derived from an EMBL/GenBank/DDBJ whole genome shotgun (WGS) entry which is preliminary data.</text>
</comment>
<evidence type="ECO:0000256" key="7">
    <source>
        <dbReference type="RuleBase" id="RU363032"/>
    </source>
</evidence>
<keyword evidence="6 7" id="KW-0472">Membrane</keyword>
<comment type="subcellular location">
    <subcellularLocation>
        <location evidence="1 7">Cell membrane</location>
        <topology evidence="1 7">Multi-pass membrane protein</topology>
    </subcellularLocation>
</comment>
<dbReference type="PANTHER" id="PTHR43163:SF6">
    <property type="entry name" value="DIPEPTIDE TRANSPORT SYSTEM PERMEASE PROTEIN DPPB-RELATED"/>
    <property type="match status" value="1"/>
</dbReference>
<evidence type="ECO:0000256" key="2">
    <source>
        <dbReference type="ARBA" id="ARBA00022448"/>
    </source>
</evidence>
<evidence type="ECO:0000256" key="1">
    <source>
        <dbReference type="ARBA" id="ARBA00004651"/>
    </source>
</evidence>
<keyword evidence="4 7" id="KW-0812">Transmembrane</keyword>
<dbReference type="Gene3D" id="1.10.3720.10">
    <property type="entry name" value="MetI-like"/>
    <property type="match status" value="1"/>
</dbReference>
<dbReference type="PANTHER" id="PTHR43163">
    <property type="entry name" value="DIPEPTIDE TRANSPORT SYSTEM PERMEASE PROTEIN DPPB-RELATED"/>
    <property type="match status" value="1"/>
</dbReference>
<feature type="transmembrane region" description="Helical" evidence="7">
    <location>
        <begin position="242"/>
        <end position="264"/>
    </location>
</feature>
<evidence type="ECO:0000256" key="3">
    <source>
        <dbReference type="ARBA" id="ARBA00022475"/>
    </source>
</evidence>
<evidence type="ECO:0000313" key="9">
    <source>
        <dbReference type="EMBL" id="KRO47209.1"/>
    </source>
</evidence>
<feature type="transmembrane region" description="Helical" evidence="7">
    <location>
        <begin position="101"/>
        <end position="124"/>
    </location>
</feature>
<evidence type="ECO:0000313" key="10">
    <source>
        <dbReference type="Proteomes" id="UP000051017"/>
    </source>
</evidence>
<dbReference type="SUPFAM" id="SSF161098">
    <property type="entry name" value="MetI-like"/>
    <property type="match status" value="1"/>
</dbReference>
<feature type="domain" description="ABC transmembrane type-1" evidence="8">
    <location>
        <begin position="97"/>
        <end position="303"/>
    </location>
</feature>
<gene>
    <name evidence="9" type="ORF">ABR75_01815</name>
</gene>
<evidence type="ECO:0000256" key="6">
    <source>
        <dbReference type="ARBA" id="ARBA00023136"/>
    </source>
</evidence>
<dbReference type="Pfam" id="PF19300">
    <property type="entry name" value="BPD_transp_1_N"/>
    <property type="match status" value="1"/>
</dbReference>
<dbReference type="InterPro" id="IPR045621">
    <property type="entry name" value="BPD_transp_1_N"/>
</dbReference>
<dbReference type="InterPro" id="IPR035906">
    <property type="entry name" value="MetI-like_sf"/>
</dbReference>
<feature type="transmembrane region" description="Helical" evidence="7">
    <location>
        <begin position="182"/>
        <end position="199"/>
    </location>
</feature>
<keyword evidence="2 7" id="KW-0813">Transport</keyword>
<dbReference type="Pfam" id="PF00528">
    <property type="entry name" value="BPD_transp_1"/>
    <property type="match status" value="1"/>
</dbReference>
<evidence type="ECO:0000256" key="5">
    <source>
        <dbReference type="ARBA" id="ARBA00022989"/>
    </source>
</evidence>